<dbReference type="CDD" id="cd18095">
    <property type="entry name" value="SpoU-like_rRNA-MTase"/>
    <property type="match status" value="1"/>
</dbReference>
<dbReference type="InterPro" id="IPR029026">
    <property type="entry name" value="tRNA_m1G_MTases_N"/>
</dbReference>
<dbReference type="InterPro" id="IPR051259">
    <property type="entry name" value="rRNA_Methyltransferase"/>
</dbReference>
<dbReference type="SUPFAM" id="SSF75217">
    <property type="entry name" value="alpha/beta knot"/>
    <property type="match status" value="1"/>
</dbReference>
<keyword evidence="1" id="KW-0489">Methyltransferase</keyword>
<dbReference type="InterPro" id="IPR001537">
    <property type="entry name" value="SpoU_MeTrfase"/>
</dbReference>
<dbReference type="AlphaFoldDB" id="A0A9N9BH03"/>
<protein>
    <submittedName>
        <fullName evidence="5">3517_t:CDS:1</fullName>
    </submittedName>
</protein>
<evidence type="ECO:0000313" key="6">
    <source>
        <dbReference type="Proteomes" id="UP000789342"/>
    </source>
</evidence>
<evidence type="ECO:0000256" key="3">
    <source>
        <dbReference type="SAM" id="MobiDB-lite"/>
    </source>
</evidence>
<reference evidence="5" key="1">
    <citation type="submission" date="2021-06" db="EMBL/GenBank/DDBJ databases">
        <authorList>
            <person name="Kallberg Y."/>
            <person name="Tangrot J."/>
            <person name="Rosling A."/>
        </authorList>
    </citation>
    <scope>NUCLEOTIDE SEQUENCE</scope>
    <source>
        <strain evidence="5">CL551</strain>
    </source>
</reference>
<dbReference type="InterPro" id="IPR029028">
    <property type="entry name" value="Alpha/beta_knot_MTases"/>
</dbReference>
<dbReference type="GO" id="GO:0008173">
    <property type="term" value="F:RNA methyltransferase activity"/>
    <property type="evidence" value="ECO:0007669"/>
    <property type="project" value="InterPro"/>
</dbReference>
<keyword evidence="2" id="KW-0808">Transferase</keyword>
<dbReference type="GO" id="GO:0006396">
    <property type="term" value="P:RNA processing"/>
    <property type="evidence" value="ECO:0007669"/>
    <property type="project" value="InterPro"/>
</dbReference>
<evidence type="ECO:0000259" key="4">
    <source>
        <dbReference type="Pfam" id="PF00588"/>
    </source>
</evidence>
<gene>
    <name evidence="5" type="ORF">AMORRO_LOCUS6220</name>
</gene>
<sequence length="491" mass="56849">MISNVFLRTRIIGVKGRTFSNRYREITPKYFYNTLDSSGKNDTFHSQRFAKERLSNNQSWNRRNKEEIPIEENSKGYESRTEWRTNDDFQEKGIYDNSRIRNRSWNENRDYLRNDDNKYSTSNWKESYQRKDDRDYDNDSNDKDLEPADKDSIRIMNSDFGDVGDTLPQKVKRKKKEKPPPSPSISVPGFVRISGARQNMVVYFEELRRDSSKRNKFRSLLIHGYKHVQNMIKQGIPIKSIGITTAEGIKSLENLVGGSREVFNNKEKFPAERYYVADLEWTRKILGSDARVDAREIWAELPFPEIQFPSSIKKLLVLDHIADPVNMGMLIRSAKALRWDASYLISGTVDLYNDKVIRTSRCESVMWPSKAGFWHDAYAFAEEHGLTFVMAETLPRDIVPEKGSTEVCFWDPMTKEVVNEIPSRIALVLGSKLHGVTYRDVRSGILRVSIPMLNNVSSLNVGMAGNILMHELNRLMDSTQIIDETNKQNNN</sequence>
<dbReference type="GO" id="GO:0003723">
    <property type="term" value="F:RNA binding"/>
    <property type="evidence" value="ECO:0007669"/>
    <property type="project" value="InterPro"/>
</dbReference>
<evidence type="ECO:0000256" key="2">
    <source>
        <dbReference type="ARBA" id="ARBA00022679"/>
    </source>
</evidence>
<dbReference type="OrthoDB" id="270651at2759"/>
<dbReference type="GO" id="GO:0032259">
    <property type="term" value="P:methylation"/>
    <property type="evidence" value="ECO:0007669"/>
    <property type="project" value="UniProtKB-KW"/>
</dbReference>
<dbReference type="EMBL" id="CAJVPV010004048">
    <property type="protein sequence ID" value="CAG8565519.1"/>
    <property type="molecule type" value="Genomic_DNA"/>
</dbReference>
<keyword evidence="6" id="KW-1185">Reference proteome</keyword>
<comment type="caution">
    <text evidence="5">The sequence shown here is derived from an EMBL/GenBank/DDBJ whole genome shotgun (WGS) entry which is preliminary data.</text>
</comment>
<dbReference type="Pfam" id="PF00588">
    <property type="entry name" value="SpoU_methylase"/>
    <property type="match status" value="1"/>
</dbReference>
<name>A0A9N9BH03_9GLOM</name>
<feature type="compositionally biased region" description="Basic and acidic residues" evidence="3">
    <location>
        <begin position="140"/>
        <end position="153"/>
    </location>
</feature>
<evidence type="ECO:0000313" key="5">
    <source>
        <dbReference type="EMBL" id="CAG8565519.1"/>
    </source>
</evidence>
<proteinExistence type="predicted"/>
<dbReference type="PANTHER" id="PTHR43191:SF2">
    <property type="entry name" value="RRNA METHYLTRANSFERASE 3, MITOCHONDRIAL"/>
    <property type="match status" value="1"/>
</dbReference>
<feature type="domain" description="tRNA/rRNA methyltransferase SpoU type" evidence="4">
    <location>
        <begin position="315"/>
        <end position="470"/>
    </location>
</feature>
<dbReference type="Gene3D" id="3.40.1280.10">
    <property type="match status" value="1"/>
</dbReference>
<dbReference type="Proteomes" id="UP000789342">
    <property type="component" value="Unassembled WGS sequence"/>
</dbReference>
<evidence type="ECO:0000256" key="1">
    <source>
        <dbReference type="ARBA" id="ARBA00022603"/>
    </source>
</evidence>
<organism evidence="5 6">
    <name type="scientific">Acaulospora morrowiae</name>
    <dbReference type="NCBI Taxonomy" id="94023"/>
    <lineage>
        <taxon>Eukaryota</taxon>
        <taxon>Fungi</taxon>
        <taxon>Fungi incertae sedis</taxon>
        <taxon>Mucoromycota</taxon>
        <taxon>Glomeromycotina</taxon>
        <taxon>Glomeromycetes</taxon>
        <taxon>Diversisporales</taxon>
        <taxon>Acaulosporaceae</taxon>
        <taxon>Acaulospora</taxon>
    </lineage>
</organism>
<feature type="region of interest" description="Disordered" evidence="3">
    <location>
        <begin position="110"/>
        <end position="189"/>
    </location>
</feature>
<dbReference type="PANTHER" id="PTHR43191">
    <property type="entry name" value="RRNA METHYLTRANSFERASE 3"/>
    <property type="match status" value="1"/>
</dbReference>
<accession>A0A9N9BH03</accession>